<feature type="domain" description="Phorbol-ester/DAG-type" evidence="15">
    <location>
        <begin position="36"/>
        <end position="86"/>
    </location>
</feature>
<dbReference type="SMART" id="SM00046">
    <property type="entry name" value="DAGKc"/>
    <property type="match status" value="1"/>
</dbReference>
<evidence type="ECO:0000256" key="14">
    <source>
        <dbReference type="SAM" id="MobiDB-lite"/>
    </source>
</evidence>
<evidence type="ECO:0000313" key="17">
    <source>
        <dbReference type="Proteomes" id="UP001153709"/>
    </source>
</evidence>
<name>A0A9N9SV16_DIABA</name>
<dbReference type="InterPro" id="IPR037607">
    <property type="entry name" value="DGK"/>
</dbReference>
<dbReference type="InterPro" id="IPR056392">
    <property type="entry name" value="DGKtheta_RBD"/>
</dbReference>
<dbReference type="InterPro" id="IPR035979">
    <property type="entry name" value="RBD_domain_sf"/>
</dbReference>
<evidence type="ECO:0000256" key="6">
    <source>
        <dbReference type="ARBA" id="ARBA00022723"/>
    </source>
</evidence>
<organism evidence="16 17">
    <name type="scientific">Diabrotica balteata</name>
    <name type="common">Banded cucumber beetle</name>
    <dbReference type="NCBI Taxonomy" id="107213"/>
    <lineage>
        <taxon>Eukaryota</taxon>
        <taxon>Metazoa</taxon>
        <taxon>Ecdysozoa</taxon>
        <taxon>Arthropoda</taxon>
        <taxon>Hexapoda</taxon>
        <taxon>Insecta</taxon>
        <taxon>Pterygota</taxon>
        <taxon>Neoptera</taxon>
        <taxon>Endopterygota</taxon>
        <taxon>Coleoptera</taxon>
        <taxon>Polyphaga</taxon>
        <taxon>Cucujiformia</taxon>
        <taxon>Chrysomeloidea</taxon>
        <taxon>Chrysomelidae</taxon>
        <taxon>Galerucinae</taxon>
        <taxon>Diabroticina</taxon>
        <taxon>Diabroticites</taxon>
        <taxon>Diabrotica</taxon>
    </lineage>
</organism>
<dbReference type="InterPro" id="IPR001206">
    <property type="entry name" value="Diacylglycerol_kinase_cat_dom"/>
</dbReference>
<dbReference type="OrthoDB" id="242257at2759"/>
<dbReference type="CDD" id="cd00590">
    <property type="entry name" value="RRM_SF"/>
    <property type="match status" value="1"/>
</dbReference>
<feature type="non-terminal residue" evidence="16">
    <location>
        <position position="1"/>
    </location>
</feature>
<feature type="compositionally biased region" description="Basic and acidic residues" evidence="14">
    <location>
        <begin position="153"/>
        <end position="175"/>
    </location>
</feature>
<evidence type="ECO:0000256" key="2">
    <source>
        <dbReference type="ARBA" id="ARBA00004370"/>
    </source>
</evidence>
<evidence type="ECO:0000256" key="5">
    <source>
        <dbReference type="ARBA" id="ARBA00022679"/>
    </source>
</evidence>
<keyword evidence="5" id="KW-0808">Transferase</keyword>
<dbReference type="PANTHER" id="PTHR11255">
    <property type="entry name" value="DIACYLGLYCEROL KINASE"/>
    <property type="match status" value="1"/>
</dbReference>
<dbReference type="Pfam" id="PF00130">
    <property type="entry name" value="C1_1"/>
    <property type="match status" value="1"/>
</dbReference>
<evidence type="ECO:0000256" key="10">
    <source>
        <dbReference type="ARBA" id="ARBA00022777"/>
    </source>
</evidence>
<dbReference type="InterPro" id="IPR029071">
    <property type="entry name" value="Ubiquitin-like_domsf"/>
</dbReference>
<dbReference type="SMART" id="SM00109">
    <property type="entry name" value="C1"/>
    <property type="match status" value="1"/>
</dbReference>
<keyword evidence="9" id="KW-0863">Zinc-finger</keyword>
<dbReference type="SUPFAM" id="SSF111331">
    <property type="entry name" value="NAD kinase/diacylglycerol kinase-like"/>
    <property type="match status" value="1"/>
</dbReference>
<evidence type="ECO:0000313" key="16">
    <source>
        <dbReference type="EMBL" id="CAG9829836.1"/>
    </source>
</evidence>
<dbReference type="Pfam" id="PF00781">
    <property type="entry name" value="DAGK_cat"/>
    <property type="match status" value="1"/>
</dbReference>
<keyword evidence="10" id="KW-0418">Kinase</keyword>
<dbReference type="GO" id="GO:0004143">
    <property type="term" value="F:ATP-dependent diacylglycerol kinase activity"/>
    <property type="evidence" value="ECO:0007669"/>
    <property type="project" value="UniProtKB-EC"/>
</dbReference>
<feature type="non-terminal residue" evidence="16">
    <location>
        <position position="720"/>
    </location>
</feature>
<dbReference type="PROSITE" id="PS00479">
    <property type="entry name" value="ZF_DAG_PE_1"/>
    <property type="match status" value="1"/>
</dbReference>
<dbReference type="AlphaFoldDB" id="A0A9N9SV16"/>
<dbReference type="SMART" id="SM00045">
    <property type="entry name" value="DAGKa"/>
    <property type="match status" value="1"/>
</dbReference>
<dbReference type="Pfam" id="PF24099">
    <property type="entry name" value="RBD_DGKtheta"/>
    <property type="match status" value="1"/>
</dbReference>
<keyword evidence="17" id="KW-1185">Reference proteome</keyword>
<dbReference type="InterPro" id="IPR000159">
    <property type="entry name" value="RA_dom"/>
</dbReference>
<dbReference type="GO" id="GO:0003676">
    <property type="term" value="F:nucleic acid binding"/>
    <property type="evidence" value="ECO:0007669"/>
    <property type="project" value="InterPro"/>
</dbReference>
<dbReference type="CDD" id="cd01783">
    <property type="entry name" value="RA2_DAGK-theta"/>
    <property type="match status" value="1"/>
</dbReference>
<keyword evidence="13" id="KW-0472">Membrane</keyword>
<evidence type="ECO:0000256" key="4">
    <source>
        <dbReference type="ARBA" id="ARBA00012133"/>
    </source>
</evidence>
<evidence type="ECO:0000256" key="13">
    <source>
        <dbReference type="ARBA" id="ARBA00023136"/>
    </source>
</evidence>
<dbReference type="FunFam" id="3.10.20.90:FF:000200">
    <property type="entry name" value="Diacylglycerol kinase"/>
    <property type="match status" value="1"/>
</dbReference>
<keyword evidence="8" id="KW-0547">Nucleotide-binding</keyword>
<dbReference type="InterPro" id="IPR046349">
    <property type="entry name" value="C1-like_sf"/>
</dbReference>
<comment type="subcellular location">
    <subcellularLocation>
        <location evidence="2">Membrane</location>
    </subcellularLocation>
</comment>
<dbReference type="Pfam" id="PF00788">
    <property type="entry name" value="RA"/>
    <property type="match status" value="2"/>
</dbReference>
<evidence type="ECO:0000256" key="9">
    <source>
        <dbReference type="ARBA" id="ARBA00022771"/>
    </source>
</evidence>
<dbReference type="Gene3D" id="3.30.60.20">
    <property type="match status" value="1"/>
</dbReference>
<dbReference type="SUPFAM" id="SSF54928">
    <property type="entry name" value="RNA-binding domain, RBD"/>
    <property type="match status" value="1"/>
</dbReference>
<dbReference type="InterPro" id="IPR016064">
    <property type="entry name" value="NAD/diacylglycerol_kinase_sf"/>
</dbReference>
<reference evidence="16" key="1">
    <citation type="submission" date="2022-01" db="EMBL/GenBank/DDBJ databases">
        <authorList>
            <person name="King R."/>
        </authorList>
    </citation>
    <scope>NUCLEOTIDE SEQUENCE</scope>
</reference>
<dbReference type="PANTHER" id="PTHR11255:SF54">
    <property type="entry name" value="DIACYLGLYCEROL KINASE THETA"/>
    <property type="match status" value="1"/>
</dbReference>
<keyword evidence="11" id="KW-0862">Zinc</keyword>
<dbReference type="Gene3D" id="3.40.50.10330">
    <property type="entry name" value="Probable inorganic polyphosphate/atp-NAD kinase, domain 1"/>
    <property type="match status" value="1"/>
</dbReference>
<keyword evidence="12" id="KW-0067">ATP-binding</keyword>
<dbReference type="FunFam" id="3.40.50.10330:FF:000011">
    <property type="entry name" value="Diacylglycerol kinase"/>
    <property type="match status" value="1"/>
</dbReference>
<dbReference type="InterPro" id="IPR017438">
    <property type="entry name" value="ATP-NAD_kinase_N"/>
</dbReference>
<dbReference type="SMART" id="SM00314">
    <property type="entry name" value="RA"/>
    <property type="match status" value="2"/>
</dbReference>
<dbReference type="SUPFAM" id="SSF54236">
    <property type="entry name" value="Ubiquitin-like"/>
    <property type="match status" value="2"/>
</dbReference>
<dbReference type="InterPro" id="IPR000756">
    <property type="entry name" value="Diacylglycerol_kin_accessory"/>
</dbReference>
<dbReference type="GO" id="GO:0005524">
    <property type="term" value="F:ATP binding"/>
    <property type="evidence" value="ECO:0007669"/>
    <property type="project" value="UniProtKB-KW"/>
</dbReference>
<protein>
    <recommendedName>
        <fullName evidence="4">diacylglycerol kinase (ATP)</fullName>
        <ecNumber evidence="4">2.7.1.107</ecNumber>
    </recommendedName>
</protein>
<dbReference type="FunFam" id="3.30.60.20:FF:000002">
    <property type="entry name" value="Diacylglycerol kinase"/>
    <property type="match status" value="1"/>
</dbReference>
<gene>
    <name evidence="16" type="ORF">DIABBA_LOCUS3599</name>
</gene>
<evidence type="ECO:0000256" key="1">
    <source>
        <dbReference type="ARBA" id="ARBA00001383"/>
    </source>
</evidence>
<dbReference type="CDD" id="cd17111">
    <property type="entry name" value="RA1_DAGK-theta"/>
    <property type="match status" value="1"/>
</dbReference>
<dbReference type="GO" id="GO:0016020">
    <property type="term" value="C:membrane"/>
    <property type="evidence" value="ECO:0007669"/>
    <property type="project" value="UniProtKB-SubCell"/>
</dbReference>
<comment type="similarity">
    <text evidence="3">Belongs to the eukaryotic diacylglycerol kinase family.</text>
</comment>
<sequence>CEYFVHVECQDFAVADCKENATYLPGKQLTFVRHQHHWREGNLPSNSKCALCKKTCWTTECLSGYRCEWCGMTSHASCHTSINSECTFGILEPIYLPPHAVSIPRTEVPMEAIIGVQVRRKDTLSPRSTSEEFSSGDAGRYRDSEDYAQTHPPTRDSRQDKQNKNQEERDEEAIKVYDGNNSLRRRIFRIIVVPRQAPLRQVLTQALRAFHITKDPNSFHLTDLYSPDEAVMQDPTPVLNLHRKEGKRPAVFLRFRDRDNDAGEVRVYPGKLQVSQAYCTVPVDSNTNVGDLISDALNRFGLEDSHAEDYRCSEVLLDRGVTERVLSWNERPWEIMKQLGKDSIRQMELMRFYLQLKQDPHGPNLALFVGNLPPNLSERNYENILTDFLGKENKFSKIGPIYYEYGSMVITYEDSDKAVRALYALRESKYEDKQPLLVMLLPNIEPSMIPQGVQPLLVFVNVKSGGCQGLELISSFRKLLNPYQVFDLDNGGPLPGLYVFRNIQNYKILVCGGDGTIGWVLQCLDNVGQDSQCSSPACAIVPLGTGNDLARVLRWGPGYTGGEDPLNLLRDVIDAEEIRLDRWTVVFHPEDKPDDNVKQCNSTGKRRKKLSKIKVTNEQIRKSVVASSTSEDNSQIFVMNNYFGIGIDADLCLDFHNAREENPGKFISRLHNKSVYVRMGLRKMVGPKMCKDLHKEVRLEVDGKLVELPQVEGIIILNIL</sequence>
<evidence type="ECO:0000256" key="11">
    <source>
        <dbReference type="ARBA" id="ARBA00022833"/>
    </source>
</evidence>
<dbReference type="GO" id="GO:0007200">
    <property type="term" value="P:phospholipase C-activating G protein-coupled receptor signaling pathway"/>
    <property type="evidence" value="ECO:0007669"/>
    <property type="project" value="InterPro"/>
</dbReference>
<dbReference type="InterPro" id="IPR002219">
    <property type="entry name" value="PKC_DAG/PE"/>
</dbReference>
<dbReference type="EC" id="2.7.1.107" evidence="4"/>
<comment type="catalytic activity">
    <reaction evidence="1">
        <text>a 1,2-diacyl-sn-glycerol + ATP = a 1,2-diacyl-sn-glycero-3-phosphate + ADP + H(+)</text>
        <dbReference type="Rhea" id="RHEA:10272"/>
        <dbReference type="ChEBI" id="CHEBI:15378"/>
        <dbReference type="ChEBI" id="CHEBI:17815"/>
        <dbReference type="ChEBI" id="CHEBI:30616"/>
        <dbReference type="ChEBI" id="CHEBI:58608"/>
        <dbReference type="ChEBI" id="CHEBI:456216"/>
        <dbReference type="EC" id="2.7.1.107"/>
    </reaction>
</comment>
<evidence type="ECO:0000256" key="7">
    <source>
        <dbReference type="ARBA" id="ARBA00022737"/>
    </source>
</evidence>
<keyword evidence="7" id="KW-0677">Repeat</keyword>
<dbReference type="Gene3D" id="3.10.20.90">
    <property type="entry name" value="Phosphatidylinositol 3-kinase Catalytic Subunit, Chain A, domain 1"/>
    <property type="match status" value="1"/>
</dbReference>
<feature type="region of interest" description="Disordered" evidence="14">
    <location>
        <begin position="121"/>
        <end position="176"/>
    </location>
</feature>
<keyword evidence="6" id="KW-0479">Metal-binding</keyword>
<evidence type="ECO:0000256" key="3">
    <source>
        <dbReference type="ARBA" id="ARBA00009280"/>
    </source>
</evidence>
<evidence type="ECO:0000256" key="8">
    <source>
        <dbReference type="ARBA" id="ARBA00022741"/>
    </source>
</evidence>
<proteinExistence type="inferred from homology"/>
<dbReference type="CDD" id="cd20854">
    <property type="entry name" value="C1_DGKtheta_typeV_rpt3"/>
    <property type="match status" value="1"/>
</dbReference>
<dbReference type="GO" id="GO:0008270">
    <property type="term" value="F:zinc ion binding"/>
    <property type="evidence" value="ECO:0007669"/>
    <property type="project" value="UniProtKB-KW"/>
</dbReference>
<dbReference type="SUPFAM" id="SSF57889">
    <property type="entry name" value="Cysteine-rich domain"/>
    <property type="match status" value="1"/>
</dbReference>
<accession>A0A9N9SV16</accession>
<evidence type="ECO:0000256" key="12">
    <source>
        <dbReference type="ARBA" id="ARBA00022840"/>
    </source>
</evidence>
<dbReference type="EMBL" id="OU898277">
    <property type="protein sequence ID" value="CAG9829836.1"/>
    <property type="molecule type" value="Genomic_DNA"/>
</dbReference>
<dbReference type="Pfam" id="PF00609">
    <property type="entry name" value="DAGK_acc"/>
    <property type="match status" value="1"/>
</dbReference>
<evidence type="ECO:0000259" key="15">
    <source>
        <dbReference type="PROSITE" id="PS00479"/>
    </source>
</evidence>
<dbReference type="Proteomes" id="UP001153709">
    <property type="component" value="Chromosome 2"/>
</dbReference>